<reference evidence="1 2" key="1">
    <citation type="submission" date="2015-09" db="EMBL/GenBank/DDBJ databases">
        <title>Genome sequence, genome mining and natural product profiling of a biocontrol bacterium Streptomyces malaysiensis F913.</title>
        <authorList>
            <person name="Xu Y."/>
            <person name="Wei J."/>
            <person name="Xie J."/>
            <person name="Li T."/>
            <person name="Zhou Z."/>
        </authorList>
    </citation>
    <scope>NUCLEOTIDE SEQUENCE [LARGE SCALE GENOMIC DNA]</scope>
    <source>
        <strain evidence="1 2">F913</strain>
    </source>
</reference>
<gene>
    <name evidence="1" type="ORF">SMF913_25012</name>
</gene>
<accession>A0A2J7YNE8</accession>
<organism evidence="1 2">
    <name type="scientific">Streptomyces malaysiensis</name>
    <dbReference type="NCBI Taxonomy" id="92644"/>
    <lineage>
        <taxon>Bacteria</taxon>
        <taxon>Bacillati</taxon>
        <taxon>Actinomycetota</taxon>
        <taxon>Actinomycetes</taxon>
        <taxon>Kitasatosporales</taxon>
        <taxon>Streptomycetaceae</taxon>
        <taxon>Streptomyces</taxon>
        <taxon>Streptomyces violaceusniger group</taxon>
    </lineage>
</organism>
<dbReference type="EMBL" id="LJIW01000002">
    <property type="protein sequence ID" value="PNG89547.1"/>
    <property type="molecule type" value="Genomic_DNA"/>
</dbReference>
<name>A0A2J7YNE8_STRMQ</name>
<evidence type="ECO:0000313" key="1">
    <source>
        <dbReference type="EMBL" id="PNG89547.1"/>
    </source>
</evidence>
<comment type="caution">
    <text evidence="1">The sequence shown here is derived from an EMBL/GenBank/DDBJ whole genome shotgun (WGS) entry which is preliminary data.</text>
</comment>
<sequence>MRAWSAIDERVLLVRLALASAGGRSLVYGEAGDVDHRLFVAEQEADEQGGTAVIDVHRPQRVLGEREDVRDQLQQDRLVVEDPAGKEAFAPLVDHHAVVVFLADVHSGPDLGQVTSASSSSHTDPADDLADVVLHSDRVAYPH</sequence>
<proteinExistence type="predicted"/>
<keyword evidence="2" id="KW-1185">Reference proteome</keyword>
<dbReference type="AlphaFoldDB" id="A0A2J7YNE8"/>
<dbReference type="Proteomes" id="UP000236520">
    <property type="component" value="Unassembled WGS sequence"/>
</dbReference>
<evidence type="ECO:0000313" key="2">
    <source>
        <dbReference type="Proteomes" id="UP000236520"/>
    </source>
</evidence>
<protein>
    <submittedName>
        <fullName evidence="1">Uncharacterized protein</fullName>
    </submittedName>
</protein>